<evidence type="ECO:0000313" key="2">
    <source>
        <dbReference type="Proteomes" id="UP001152561"/>
    </source>
</evidence>
<sequence length="71" mass="8336">MCANFLCAPIVSHDRQKMPHSPTYRQSQEELHCFTVYFLTSDLKKLKGEVVIVDKFSDKCLLEDCRQDREL</sequence>
<organism evidence="1 2">
    <name type="scientific">Anisodus acutangulus</name>
    <dbReference type="NCBI Taxonomy" id="402998"/>
    <lineage>
        <taxon>Eukaryota</taxon>
        <taxon>Viridiplantae</taxon>
        <taxon>Streptophyta</taxon>
        <taxon>Embryophyta</taxon>
        <taxon>Tracheophyta</taxon>
        <taxon>Spermatophyta</taxon>
        <taxon>Magnoliopsida</taxon>
        <taxon>eudicotyledons</taxon>
        <taxon>Gunneridae</taxon>
        <taxon>Pentapetalae</taxon>
        <taxon>asterids</taxon>
        <taxon>lamiids</taxon>
        <taxon>Solanales</taxon>
        <taxon>Solanaceae</taxon>
        <taxon>Solanoideae</taxon>
        <taxon>Hyoscyameae</taxon>
        <taxon>Anisodus</taxon>
    </lineage>
</organism>
<reference evidence="2" key="1">
    <citation type="journal article" date="2023" name="Proc. Natl. Acad. Sci. U.S.A.">
        <title>Genomic and structural basis for evolution of tropane alkaloid biosynthesis.</title>
        <authorList>
            <person name="Wanga Y.-J."/>
            <person name="Taina T."/>
            <person name="Yua J.-Y."/>
            <person name="Lia J."/>
            <person name="Xua B."/>
            <person name="Chenc J."/>
            <person name="D'Auriad J.C."/>
            <person name="Huanga J.-P."/>
            <person name="Huanga S.-X."/>
        </authorList>
    </citation>
    <scope>NUCLEOTIDE SEQUENCE [LARGE SCALE GENOMIC DNA]</scope>
    <source>
        <strain evidence="2">cv. KIB-2019</strain>
    </source>
</reference>
<dbReference type="EMBL" id="JAJAGQ010000024">
    <property type="protein sequence ID" value="KAJ8527248.1"/>
    <property type="molecule type" value="Genomic_DNA"/>
</dbReference>
<name>A0A9Q1L3I6_9SOLA</name>
<proteinExistence type="predicted"/>
<protein>
    <submittedName>
        <fullName evidence="1">Uncharacterized protein</fullName>
    </submittedName>
</protein>
<keyword evidence="2" id="KW-1185">Reference proteome</keyword>
<evidence type="ECO:0000313" key="1">
    <source>
        <dbReference type="EMBL" id="KAJ8527248.1"/>
    </source>
</evidence>
<comment type="caution">
    <text evidence="1">The sequence shown here is derived from an EMBL/GenBank/DDBJ whole genome shotgun (WGS) entry which is preliminary data.</text>
</comment>
<gene>
    <name evidence="1" type="ORF">K7X08_029725</name>
</gene>
<dbReference type="AlphaFoldDB" id="A0A9Q1L3I6"/>
<accession>A0A9Q1L3I6</accession>
<dbReference type="Proteomes" id="UP001152561">
    <property type="component" value="Unassembled WGS sequence"/>
</dbReference>